<dbReference type="RefSeq" id="WP_212397032.1">
    <property type="nucleotide sequence ID" value="NZ_JAFCJH010000049.1"/>
</dbReference>
<keyword evidence="3" id="KW-1185">Reference proteome</keyword>
<keyword evidence="1" id="KW-1133">Transmembrane helix</keyword>
<accession>A0ABS5FTM3</accession>
<keyword evidence="1" id="KW-0472">Membrane</keyword>
<evidence type="ECO:0000256" key="1">
    <source>
        <dbReference type="SAM" id="Phobius"/>
    </source>
</evidence>
<dbReference type="Proteomes" id="UP001315278">
    <property type="component" value="Unassembled WGS sequence"/>
</dbReference>
<name>A0ABS5FTM3_9BRAD</name>
<evidence type="ECO:0000313" key="2">
    <source>
        <dbReference type="EMBL" id="MBR0800162.1"/>
    </source>
</evidence>
<evidence type="ECO:0000313" key="3">
    <source>
        <dbReference type="Proteomes" id="UP001315278"/>
    </source>
</evidence>
<proteinExistence type="predicted"/>
<organism evidence="2 3">
    <name type="scientific">Bradyrhizobium jicamae</name>
    <dbReference type="NCBI Taxonomy" id="280332"/>
    <lineage>
        <taxon>Bacteria</taxon>
        <taxon>Pseudomonadati</taxon>
        <taxon>Pseudomonadota</taxon>
        <taxon>Alphaproteobacteria</taxon>
        <taxon>Hyphomicrobiales</taxon>
        <taxon>Nitrobacteraceae</taxon>
        <taxon>Bradyrhizobium</taxon>
    </lineage>
</organism>
<sequence>MAKRTFENGLKKLDELAKHEHGLSLQELLADGDDDTREKRLWRLTGVLIKQRFSLPVRRRPARTTGAMYRWEIDPKRLRELAAKKSWETNLLASFKSRRRDESVVAYGVRLKSETRYGKEFKNVTCEWLCHDPVVVREIEQAFKSAKLGKLLHLSTSVGLVGGLALELASKIPALSMLEQSLVVAMTVIIATIGIIAFCRVAGYSVPKKKAAPRSISRRPLGVA</sequence>
<keyword evidence="1" id="KW-0812">Transmembrane</keyword>
<reference evidence="3" key="1">
    <citation type="journal article" date="2021" name="ISME J.">
        <title>Evolutionary origin and ecological implication of a unique nif island in free-living Bradyrhizobium lineages.</title>
        <authorList>
            <person name="Tao J."/>
        </authorList>
    </citation>
    <scope>NUCLEOTIDE SEQUENCE [LARGE SCALE GENOMIC DNA]</scope>
    <source>
        <strain evidence="3">SZCCT0434</strain>
    </source>
</reference>
<feature type="transmembrane region" description="Helical" evidence="1">
    <location>
        <begin position="182"/>
        <end position="206"/>
    </location>
</feature>
<protein>
    <submittedName>
        <fullName evidence="2">Uncharacterized protein</fullName>
    </submittedName>
</protein>
<comment type="caution">
    <text evidence="2">The sequence shown here is derived from an EMBL/GenBank/DDBJ whole genome shotgun (WGS) entry which is preliminary data.</text>
</comment>
<gene>
    <name evidence="2" type="ORF">JQ615_32820</name>
</gene>
<dbReference type="EMBL" id="JAFCJH010000049">
    <property type="protein sequence ID" value="MBR0800162.1"/>
    <property type="molecule type" value="Genomic_DNA"/>
</dbReference>